<reference evidence="2 3" key="1">
    <citation type="submission" date="2023-10" db="EMBL/GenBank/DDBJ databases">
        <authorList>
            <person name="Maclean D."/>
            <person name="Macfadyen A."/>
        </authorList>
    </citation>
    <scope>NUCLEOTIDE SEQUENCE [LARGE SCALE GENOMIC DNA]</scope>
</reference>
<comment type="caution">
    <text evidence="2">The sequence shown here is derived from an EMBL/GenBank/DDBJ whole genome shotgun (WGS) entry which is preliminary data.</text>
</comment>
<evidence type="ECO:0000313" key="2">
    <source>
        <dbReference type="EMBL" id="CAK0786758.1"/>
    </source>
</evidence>
<feature type="chain" id="PRO_5043606425" evidence="1">
    <location>
        <begin position="22"/>
        <end position="312"/>
    </location>
</feature>
<sequence length="312" mass="35567">MITSPCLKLFLIAVSLYRALGNYHDHSETYLNMPVKVITMVSEQPKYMEGLRYFLDSFERARGVDIPMELAIIRTTAEQHAVLGWKAKILYALKTLRETPHDQLVIWADSKDVIWLPCGRDLRKAFKKFKHDIVLGSCPFQFPDKYKEELFPDIPLIDHDIPFPSWQANSTYFTEKFINAGVIVGKAGALRHYFGGAFLRYGNGVYQEPGVDQEHFNDQAFWADMYLAQYYDDPFQASTHPTITIDSGYLLAAQAPETYIPVGSTGYWQSDRSRYTACLIHAPGGPSNFNVLREAYTKTWSKSFDVSGVKSL</sequence>
<proteinExistence type="predicted"/>
<evidence type="ECO:0000313" key="3">
    <source>
        <dbReference type="Proteomes" id="UP001314263"/>
    </source>
</evidence>
<dbReference type="AlphaFoldDB" id="A0AAV1IHI9"/>
<keyword evidence="1" id="KW-0732">Signal</keyword>
<protein>
    <submittedName>
        <fullName evidence="2">Uncharacterized protein</fullName>
    </submittedName>
</protein>
<feature type="signal peptide" evidence="1">
    <location>
        <begin position="1"/>
        <end position="21"/>
    </location>
</feature>
<gene>
    <name evidence="2" type="ORF">CVIRNUC_009972</name>
</gene>
<dbReference type="EMBL" id="CAUYUE010000015">
    <property type="protein sequence ID" value="CAK0786758.1"/>
    <property type="molecule type" value="Genomic_DNA"/>
</dbReference>
<evidence type="ECO:0000256" key="1">
    <source>
        <dbReference type="SAM" id="SignalP"/>
    </source>
</evidence>
<keyword evidence="3" id="KW-1185">Reference proteome</keyword>
<dbReference type="Proteomes" id="UP001314263">
    <property type="component" value="Unassembled WGS sequence"/>
</dbReference>
<accession>A0AAV1IHI9</accession>
<organism evidence="2 3">
    <name type="scientific">Coccomyxa viridis</name>
    <dbReference type="NCBI Taxonomy" id="1274662"/>
    <lineage>
        <taxon>Eukaryota</taxon>
        <taxon>Viridiplantae</taxon>
        <taxon>Chlorophyta</taxon>
        <taxon>core chlorophytes</taxon>
        <taxon>Trebouxiophyceae</taxon>
        <taxon>Trebouxiophyceae incertae sedis</taxon>
        <taxon>Coccomyxaceae</taxon>
        <taxon>Coccomyxa</taxon>
    </lineage>
</organism>
<dbReference type="CDD" id="cd22997">
    <property type="entry name" value="GT_LH"/>
    <property type="match status" value="1"/>
</dbReference>
<name>A0AAV1IHI9_9CHLO</name>